<feature type="non-terminal residue" evidence="6">
    <location>
        <position position="128"/>
    </location>
</feature>
<dbReference type="InterPro" id="IPR007889">
    <property type="entry name" value="HTH_Psq"/>
</dbReference>
<feature type="domain" description="HTH psq-type" evidence="4">
    <location>
        <begin position="1"/>
        <end position="46"/>
    </location>
</feature>
<evidence type="ECO:0000259" key="4">
    <source>
        <dbReference type="PROSITE" id="PS50960"/>
    </source>
</evidence>
<dbReference type="Proteomes" id="UP000007174">
    <property type="component" value="Unassembled WGS sequence"/>
</dbReference>
<reference evidence="7" key="1">
    <citation type="journal article" date="2012" name="Nat. Genet.">
        <title>Lifestyle transitions in plant pathogenic Colletotrichum fungi deciphered by genome and transcriptome analyses.</title>
        <authorList>
            <person name="O'Connell R.J."/>
            <person name="Thon M.R."/>
            <person name="Hacquard S."/>
            <person name="Amyotte S.G."/>
            <person name="Kleemann J."/>
            <person name="Torres M.F."/>
            <person name="Damm U."/>
            <person name="Buiate E.A."/>
            <person name="Epstein L."/>
            <person name="Alkan N."/>
            <person name="Altmueller J."/>
            <person name="Alvarado-Balderrama L."/>
            <person name="Bauser C.A."/>
            <person name="Becker C."/>
            <person name="Birren B.W."/>
            <person name="Chen Z."/>
            <person name="Choi J."/>
            <person name="Crouch J.A."/>
            <person name="Duvick J.P."/>
            <person name="Farman M.A."/>
            <person name="Gan P."/>
            <person name="Heiman D."/>
            <person name="Henrissat B."/>
            <person name="Howard R.J."/>
            <person name="Kabbage M."/>
            <person name="Koch C."/>
            <person name="Kracher B."/>
            <person name="Kubo Y."/>
            <person name="Law A.D."/>
            <person name="Lebrun M.-H."/>
            <person name="Lee Y.-H."/>
            <person name="Miyara I."/>
            <person name="Moore N."/>
            <person name="Neumann U."/>
            <person name="Nordstroem K."/>
            <person name="Panaccione D.G."/>
            <person name="Panstruga R."/>
            <person name="Place M."/>
            <person name="Proctor R.H."/>
            <person name="Prusky D."/>
            <person name="Rech G."/>
            <person name="Reinhardt R."/>
            <person name="Rollins J.A."/>
            <person name="Rounsley S."/>
            <person name="Schardl C.L."/>
            <person name="Schwartz D.C."/>
            <person name="Shenoy N."/>
            <person name="Shirasu K."/>
            <person name="Sikhakolli U.R."/>
            <person name="Stueber K."/>
            <person name="Sukno S.A."/>
            <person name="Sweigard J.A."/>
            <person name="Takano Y."/>
            <person name="Takahara H."/>
            <person name="Trail F."/>
            <person name="van der Does H.C."/>
            <person name="Voll L.M."/>
            <person name="Will I."/>
            <person name="Young S."/>
            <person name="Zeng Q."/>
            <person name="Zhang J."/>
            <person name="Zhou S."/>
            <person name="Dickman M.B."/>
            <person name="Schulze-Lefert P."/>
            <person name="Ver Loren van Themaat E."/>
            <person name="Ma L.-J."/>
            <person name="Vaillancourt L.J."/>
        </authorList>
    </citation>
    <scope>NUCLEOTIDE SEQUENCE [LARGE SCALE GENOMIC DNA]</scope>
    <source>
        <strain evidence="7">IMI 349063</strain>
    </source>
</reference>
<keyword evidence="1 3" id="KW-0238">DNA-binding</keyword>
<proteinExistence type="predicted"/>
<dbReference type="InterPro" id="IPR009057">
    <property type="entry name" value="Homeodomain-like_sf"/>
</dbReference>
<dbReference type="STRING" id="759273.H1VMB4"/>
<sequence length="128" mass="14362">MVGYTENEINQAIEACTNGVSLRKAALTYGIPRTTLQDQLKGAQARPLAFADHQRLSISQEDKLAQWVRIQHALGLAPTHQQVKVFAERILHAIGDTDPLGKGWIQAFIRRNPSIKVQRSRPIDSRRV</sequence>
<evidence type="ECO:0000256" key="3">
    <source>
        <dbReference type="PROSITE-ProRule" id="PRU00320"/>
    </source>
</evidence>
<comment type="subcellular location">
    <subcellularLocation>
        <location evidence="3">Nucleus</location>
    </subcellularLocation>
</comment>
<organism evidence="6 7">
    <name type="scientific">Colletotrichum higginsianum (strain IMI 349063)</name>
    <name type="common">Crucifer anthracnose fungus</name>
    <dbReference type="NCBI Taxonomy" id="759273"/>
    <lineage>
        <taxon>Eukaryota</taxon>
        <taxon>Fungi</taxon>
        <taxon>Dikarya</taxon>
        <taxon>Ascomycota</taxon>
        <taxon>Pezizomycotina</taxon>
        <taxon>Sordariomycetes</taxon>
        <taxon>Hypocreomycetidae</taxon>
        <taxon>Glomerellales</taxon>
        <taxon>Glomerellaceae</taxon>
        <taxon>Colletotrichum</taxon>
        <taxon>Colletotrichum destructivum species complex</taxon>
    </lineage>
</organism>
<dbReference type="PROSITE" id="PS51253">
    <property type="entry name" value="HTH_CENPB"/>
    <property type="match status" value="1"/>
</dbReference>
<dbReference type="GO" id="GO:0003677">
    <property type="term" value="F:DNA binding"/>
    <property type="evidence" value="ECO:0007669"/>
    <property type="project" value="UniProtKB-UniRule"/>
</dbReference>
<dbReference type="Gene3D" id="1.10.10.60">
    <property type="entry name" value="Homeodomain-like"/>
    <property type="match status" value="1"/>
</dbReference>
<dbReference type="InterPro" id="IPR006600">
    <property type="entry name" value="HTH_CenpB_DNA-bd_dom"/>
</dbReference>
<keyword evidence="2 3" id="KW-0539">Nucleus</keyword>
<dbReference type="PROSITE" id="PS50960">
    <property type="entry name" value="HTH_PSQ"/>
    <property type="match status" value="1"/>
</dbReference>
<dbReference type="Pfam" id="PF03221">
    <property type="entry name" value="HTH_Tnp_Tc5"/>
    <property type="match status" value="1"/>
</dbReference>
<name>H1VMB4_COLHI</name>
<dbReference type="EMBL" id="CACQ02004657">
    <property type="protein sequence ID" value="CCF41367.1"/>
    <property type="molecule type" value="Genomic_DNA"/>
</dbReference>
<evidence type="ECO:0000313" key="7">
    <source>
        <dbReference type="Proteomes" id="UP000007174"/>
    </source>
</evidence>
<dbReference type="SMART" id="SM00674">
    <property type="entry name" value="CENPB"/>
    <property type="match status" value="1"/>
</dbReference>
<accession>H1VMB4</accession>
<protein>
    <submittedName>
        <fullName evidence="6">Transposase</fullName>
    </submittedName>
</protein>
<dbReference type="Pfam" id="PF05225">
    <property type="entry name" value="HTH_psq"/>
    <property type="match status" value="1"/>
</dbReference>
<feature type="domain" description="HTH CENPB-type" evidence="5">
    <location>
        <begin position="48"/>
        <end position="118"/>
    </location>
</feature>
<evidence type="ECO:0000259" key="5">
    <source>
        <dbReference type="PROSITE" id="PS51253"/>
    </source>
</evidence>
<dbReference type="SUPFAM" id="SSF46689">
    <property type="entry name" value="Homeodomain-like"/>
    <property type="match status" value="1"/>
</dbReference>
<evidence type="ECO:0000313" key="6">
    <source>
        <dbReference type="EMBL" id="CCF41367.1"/>
    </source>
</evidence>
<dbReference type="AlphaFoldDB" id="H1VMB4"/>
<dbReference type="GO" id="GO:0005634">
    <property type="term" value="C:nucleus"/>
    <property type="evidence" value="ECO:0007669"/>
    <property type="project" value="UniProtKB-SubCell"/>
</dbReference>
<feature type="DNA-binding region" description="H-T-H motif" evidence="3">
    <location>
        <begin position="22"/>
        <end position="42"/>
    </location>
</feature>
<gene>
    <name evidence="6" type="ORF">CH063_11666</name>
</gene>
<evidence type="ECO:0000256" key="1">
    <source>
        <dbReference type="ARBA" id="ARBA00023125"/>
    </source>
</evidence>
<dbReference type="HOGENOM" id="CLU_013929_8_2_1"/>
<evidence type="ECO:0000256" key="2">
    <source>
        <dbReference type="ARBA" id="ARBA00023242"/>
    </source>
</evidence>